<dbReference type="Proteomes" id="UP000054538">
    <property type="component" value="Unassembled WGS sequence"/>
</dbReference>
<keyword evidence="2" id="KW-1185">Reference proteome</keyword>
<evidence type="ECO:0000313" key="2">
    <source>
        <dbReference type="Proteomes" id="UP000054538"/>
    </source>
</evidence>
<dbReference type="AlphaFoldDB" id="A0A0D0DQE2"/>
<reference evidence="1 2" key="1">
    <citation type="submission" date="2014-04" db="EMBL/GenBank/DDBJ databases">
        <authorList>
            <consortium name="DOE Joint Genome Institute"/>
            <person name="Kuo A."/>
            <person name="Kohler A."/>
            <person name="Jargeat P."/>
            <person name="Nagy L.G."/>
            <person name="Floudas D."/>
            <person name="Copeland A."/>
            <person name="Barry K.W."/>
            <person name="Cichocki N."/>
            <person name="Veneault-Fourrey C."/>
            <person name="LaButti K."/>
            <person name="Lindquist E.A."/>
            <person name="Lipzen A."/>
            <person name="Lundell T."/>
            <person name="Morin E."/>
            <person name="Murat C."/>
            <person name="Sun H."/>
            <person name="Tunlid A."/>
            <person name="Henrissat B."/>
            <person name="Grigoriev I.V."/>
            <person name="Hibbett D.S."/>
            <person name="Martin F."/>
            <person name="Nordberg H.P."/>
            <person name="Cantor M.N."/>
            <person name="Hua S.X."/>
        </authorList>
    </citation>
    <scope>NUCLEOTIDE SEQUENCE [LARGE SCALE GENOMIC DNA]</scope>
    <source>
        <strain evidence="1 2">Ve08.2h10</strain>
    </source>
</reference>
<dbReference type="HOGENOM" id="CLU_1332317_0_0_1"/>
<evidence type="ECO:0000313" key="1">
    <source>
        <dbReference type="EMBL" id="KIK94573.1"/>
    </source>
</evidence>
<gene>
    <name evidence="1" type="ORF">PAXRUDRAFT_440201</name>
</gene>
<dbReference type="EMBL" id="KN825097">
    <property type="protein sequence ID" value="KIK94573.1"/>
    <property type="molecule type" value="Genomic_DNA"/>
</dbReference>
<reference evidence="2" key="2">
    <citation type="submission" date="2015-01" db="EMBL/GenBank/DDBJ databases">
        <title>Evolutionary Origins and Diversification of the Mycorrhizal Mutualists.</title>
        <authorList>
            <consortium name="DOE Joint Genome Institute"/>
            <consortium name="Mycorrhizal Genomics Consortium"/>
            <person name="Kohler A."/>
            <person name="Kuo A."/>
            <person name="Nagy L.G."/>
            <person name="Floudas D."/>
            <person name="Copeland A."/>
            <person name="Barry K.W."/>
            <person name="Cichocki N."/>
            <person name="Veneault-Fourrey C."/>
            <person name="LaButti K."/>
            <person name="Lindquist E.A."/>
            <person name="Lipzen A."/>
            <person name="Lundell T."/>
            <person name="Morin E."/>
            <person name="Murat C."/>
            <person name="Riley R."/>
            <person name="Ohm R."/>
            <person name="Sun H."/>
            <person name="Tunlid A."/>
            <person name="Henrissat B."/>
            <person name="Grigoriev I.V."/>
            <person name="Hibbett D.S."/>
            <person name="Martin F."/>
        </authorList>
    </citation>
    <scope>NUCLEOTIDE SEQUENCE [LARGE SCALE GENOMIC DNA]</scope>
    <source>
        <strain evidence="2">Ve08.2h10</strain>
    </source>
</reference>
<proteinExistence type="predicted"/>
<accession>A0A0D0DQE2</accession>
<dbReference type="InParanoid" id="A0A0D0DQE2"/>
<name>A0A0D0DQE2_9AGAM</name>
<organism evidence="1 2">
    <name type="scientific">Paxillus rubicundulus Ve08.2h10</name>
    <dbReference type="NCBI Taxonomy" id="930991"/>
    <lineage>
        <taxon>Eukaryota</taxon>
        <taxon>Fungi</taxon>
        <taxon>Dikarya</taxon>
        <taxon>Basidiomycota</taxon>
        <taxon>Agaricomycotina</taxon>
        <taxon>Agaricomycetes</taxon>
        <taxon>Agaricomycetidae</taxon>
        <taxon>Boletales</taxon>
        <taxon>Paxilineae</taxon>
        <taxon>Paxillaceae</taxon>
        <taxon>Paxillus</taxon>
    </lineage>
</organism>
<dbReference type="OrthoDB" id="10553340at2759"/>
<protein>
    <submittedName>
        <fullName evidence="1">Uncharacterized protein</fullName>
    </submittedName>
</protein>
<sequence length="206" mass="22852">MYTNSLPTLAGIKLTPDRSTRSLDDIGWRDSQWGSCHDGHRLVNSLVTESRALGQFDISSSAPPPIGGPAPDLTTIKPYPSASYGGQLSVVSGRPPNLKKHVNYAAIMISEQESRARRRRSPASRPALARELDRIQWRSIQSLWQQCPAPPMMRSLLRSSNLIFSRLCHKSFCISPNQYVGYPRCSFVDESFLVPNGVITSHAPSF</sequence>